<organism evidence="1 2">
    <name type="scientific">Nicotiana attenuata</name>
    <name type="common">Coyote tobacco</name>
    <dbReference type="NCBI Taxonomy" id="49451"/>
    <lineage>
        <taxon>Eukaryota</taxon>
        <taxon>Viridiplantae</taxon>
        <taxon>Streptophyta</taxon>
        <taxon>Embryophyta</taxon>
        <taxon>Tracheophyta</taxon>
        <taxon>Spermatophyta</taxon>
        <taxon>Magnoliopsida</taxon>
        <taxon>eudicotyledons</taxon>
        <taxon>Gunneridae</taxon>
        <taxon>Pentapetalae</taxon>
        <taxon>asterids</taxon>
        <taxon>lamiids</taxon>
        <taxon>Solanales</taxon>
        <taxon>Solanaceae</taxon>
        <taxon>Nicotianoideae</taxon>
        <taxon>Nicotianeae</taxon>
        <taxon>Nicotiana</taxon>
    </lineage>
</organism>
<protein>
    <submittedName>
        <fullName evidence="1">Uncharacterized protein</fullName>
    </submittedName>
</protein>
<dbReference type="SMR" id="A0A1J6KJE7"/>
<name>A0A1J6KJE7_NICAT</name>
<sequence length="88" mass="9948">LDQDIFTPLAGKKQLYTYETMDFWEQIKTPGMSLKCSAQYLAQYRSTSPHLLARGDGSKTAAISGDVYIHLSAKVHPTANVIFRYNYD</sequence>
<accession>A0A1J6KJE7</accession>
<dbReference type="Proteomes" id="UP000187609">
    <property type="component" value="Unassembled WGS sequence"/>
</dbReference>
<evidence type="ECO:0000313" key="2">
    <source>
        <dbReference type="Proteomes" id="UP000187609"/>
    </source>
</evidence>
<dbReference type="EMBL" id="MJEQ01007495">
    <property type="protein sequence ID" value="OIT19409.1"/>
    <property type="molecule type" value="Genomic_DNA"/>
</dbReference>
<proteinExistence type="predicted"/>
<dbReference type="AlphaFoldDB" id="A0A1J6KJE7"/>
<dbReference type="InterPro" id="IPR050486">
    <property type="entry name" value="Mannose-1P_guanyltransferase"/>
</dbReference>
<dbReference type="PANTHER" id="PTHR22572">
    <property type="entry name" value="SUGAR-1-PHOSPHATE GUANYL TRANSFERASE"/>
    <property type="match status" value="1"/>
</dbReference>
<keyword evidence="2" id="KW-1185">Reference proteome</keyword>
<comment type="caution">
    <text evidence="1">The sequence shown here is derived from an EMBL/GenBank/DDBJ whole genome shotgun (WGS) entry which is preliminary data.</text>
</comment>
<reference evidence="1" key="1">
    <citation type="submission" date="2016-11" db="EMBL/GenBank/DDBJ databases">
        <title>The genome of Nicotiana attenuata.</title>
        <authorList>
            <person name="Xu S."/>
            <person name="Brockmoeller T."/>
            <person name="Gaquerel E."/>
            <person name="Navarro A."/>
            <person name="Kuhl H."/>
            <person name="Gase K."/>
            <person name="Ling Z."/>
            <person name="Zhou W."/>
            <person name="Kreitzer C."/>
            <person name="Stanke M."/>
            <person name="Tang H."/>
            <person name="Lyons E."/>
            <person name="Pandey P."/>
            <person name="Pandey S.P."/>
            <person name="Timmermann B."/>
            <person name="Baldwin I.T."/>
        </authorList>
    </citation>
    <scope>NUCLEOTIDE SEQUENCE [LARGE SCALE GENOMIC DNA]</scope>
    <source>
        <strain evidence="1">UT</strain>
    </source>
</reference>
<dbReference type="STRING" id="49451.A0A1J6KJE7"/>
<gene>
    <name evidence="1" type="ORF">A4A49_52049</name>
</gene>
<feature type="non-terminal residue" evidence="1">
    <location>
        <position position="1"/>
    </location>
</feature>
<evidence type="ECO:0000313" key="1">
    <source>
        <dbReference type="EMBL" id="OIT19409.1"/>
    </source>
</evidence>